<sequence>MEGGSATVITRQMMKSQSREFDLESIHSLSLRSQNISGLGCLGECVGLERLDLSFNDVTKLFSLAGLTNLVYLNLAANRISSLDGLQSLDNLQKLNLAGNLIGSLDTLRCLSCLEKLRDLRLQDTTSGLSNPICMNVTYKSDVTTMLPILVILDGERLKGRGSDLFKLYEQLDEELKESNETPRGAEDLGGAGSWVPSDFWDKRNTSPQKAVLLDAEQQLRELLKNCEDLSKSAAGKIQEWEENR</sequence>
<keyword evidence="2" id="KW-0677">Repeat</keyword>
<dbReference type="Gene3D" id="3.80.10.10">
    <property type="entry name" value="Ribonuclease Inhibitor"/>
    <property type="match status" value="1"/>
</dbReference>
<keyword evidence="4" id="KW-1185">Reference proteome</keyword>
<dbReference type="PROSITE" id="PS51450">
    <property type="entry name" value="LRR"/>
    <property type="match status" value="3"/>
</dbReference>
<gene>
    <name evidence="5" type="primary">LOC106171476</name>
</gene>
<dbReference type="Pfam" id="PF14580">
    <property type="entry name" value="LRR_9"/>
    <property type="match status" value="1"/>
</dbReference>
<dbReference type="GeneID" id="106171476"/>
<dbReference type="GO" id="GO:0005737">
    <property type="term" value="C:cytoplasm"/>
    <property type="evidence" value="ECO:0007669"/>
    <property type="project" value="TreeGrafter"/>
</dbReference>
<dbReference type="AlphaFoldDB" id="A0A1S3JBP3"/>
<dbReference type="OrthoDB" id="433501at2759"/>
<dbReference type="SMART" id="SM00365">
    <property type="entry name" value="LRR_SD22"/>
    <property type="match status" value="3"/>
</dbReference>
<dbReference type="STRING" id="7574.A0A1S3JBP3"/>
<feature type="coiled-coil region" evidence="3">
    <location>
        <begin position="213"/>
        <end position="244"/>
    </location>
</feature>
<evidence type="ECO:0000256" key="3">
    <source>
        <dbReference type="SAM" id="Coils"/>
    </source>
</evidence>
<keyword evidence="1" id="KW-0433">Leucine-rich repeat</keyword>
<dbReference type="KEGG" id="lak:106171476"/>
<keyword evidence="3" id="KW-0175">Coiled coil</keyword>
<evidence type="ECO:0000256" key="1">
    <source>
        <dbReference type="ARBA" id="ARBA00022614"/>
    </source>
</evidence>
<dbReference type="GO" id="GO:0036158">
    <property type="term" value="P:outer dynein arm assembly"/>
    <property type="evidence" value="ECO:0007669"/>
    <property type="project" value="TreeGrafter"/>
</dbReference>
<dbReference type="InterPro" id="IPR001611">
    <property type="entry name" value="Leu-rich_rpt"/>
</dbReference>
<name>A0A1S3JBP3_LINAN</name>
<evidence type="ECO:0000313" key="5">
    <source>
        <dbReference type="RefSeq" id="XP_013407304.1"/>
    </source>
</evidence>
<dbReference type="Proteomes" id="UP000085678">
    <property type="component" value="Unplaced"/>
</dbReference>
<reference evidence="5" key="1">
    <citation type="submission" date="2025-08" db="UniProtKB">
        <authorList>
            <consortium name="RefSeq"/>
        </authorList>
    </citation>
    <scope>IDENTIFICATION</scope>
    <source>
        <tissue evidence="5">Gonads</tissue>
    </source>
</reference>
<dbReference type="InParanoid" id="A0A1S3JBP3"/>
<accession>A0A1S3JBP3</accession>
<dbReference type="InterPro" id="IPR032675">
    <property type="entry name" value="LRR_dom_sf"/>
</dbReference>
<evidence type="ECO:0000313" key="4">
    <source>
        <dbReference type="Proteomes" id="UP000085678"/>
    </source>
</evidence>
<organism evidence="4 5">
    <name type="scientific">Lingula anatina</name>
    <name type="common">Brachiopod</name>
    <name type="synonym">Lingula unguis</name>
    <dbReference type="NCBI Taxonomy" id="7574"/>
    <lineage>
        <taxon>Eukaryota</taxon>
        <taxon>Metazoa</taxon>
        <taxon>Spiralia</taxon>
        <taxon>Lophotrochozoa</taxon>
        <taxon>Brachiopoda</taxon>
        <taxon>Linguliformea</taxon>
        <taxon>Lingulata</taxon>
        <taxon>Lingulida</taxon>
        <taxon>Linguloidea</taxon>
        <taxon>Lingulidae</taxon>
        <taxon>Lingula</taxon>
    </lineage>
</organism>
<protein>
    <submittedName>
        <fullName evidence="5">Leucine-rich repeat-containing protein 61 isoform X1</fullName>
    </submittedName>
</protein>
<dbReference type="PANTHER" id="PTHR18849:SF8">
    <property type="entry name" value="LEUCINE-RICH REPEAT-CONTAINING PROTEIN 61"/>
    <property type="match status" value="1"/>
</dbReference>
<dbReference type="PANTHER" id="PTHR18849">
    <property type="entry name" value="LEUCINE RICH REPEAT PROTEIN"/>
    <property type="match status" value="1"/>
</dbReference>
<dbReference type="SUPFAM" id="SSF52058">
    <property type="entry name" value="L domain-like"/>
    <property type="match status" value="1"/>
</dbReference>
<proteinExistence type="predicted"/>
<dbReference type="RefSeq" id="XP_013407304.1">
    <property type="nucleotide sequence ID" value="XM_013551850.1"/>
</dbReference>
<dbReference type="OMA" id="YWESWPT"/>
<evidence type="ECO:0000256" key="2">
    <source>
        <dbReference type="ARBA" id="ARBA00022737"/>
    </source>
</evidence>